<dbReference type="AlphaFoldDB" id="A0A9W4GRX7"/>
<proteinExistence type="predicted"/>
<evidence type="ECO:0000313" key="3">
    <source>
        <dbReference type="Proteomes" id="UP001152519"/>
    </source>
</evidence>
<gene>
    <name evidence="2" type="ORF">SCOCK_30082</name>
</gene>
<comment type="caution">
    <text evidence="2">The sequence shown here is derived from an EMBL/GenBank/DDBJ whole genome shotgun (WGS) entry which is preliminary data.</text>
</comment>
<reference evidence="2" key="1">
    <citation type="submission" date="2021-05" db="EMBL/GenBank/DDBJ databases">
        <authorList>
            <person name="Arsene-Ploetze F."/>
        </authorList>
    </citation>
    <scope>NUCLEOTIDE SEQUENCE</scope>
    <source>
        <strain evidence="2">DSM 42138</strain>
    </source>
</reference>
<organism evidence="2 3">
    <name type="scientific">Actinacidiphila cocklensis</name>
    <dbReference type="NCBI Taxonomy" id="887465"/>
    <lineage>
        <taxon>Bacteria</taxon>
        <taxon>Bacillati</taxon>
        <taxon>Actinomycetota</taxon>
        <taxon>Actinomycetes</taxon>
        <taxon>Kitasatosporales</taxon>
        <taxon>Streptomycetaceae</taxon>
        <taxon>Actinacidiphila</taxon>
    </lineage>
</organism>
<feature type="compositionally biased region" description="Basic residues" evidence="1">
    <location>
        <begin position="1"/>
        <end position="16"/>
    </location>
</feature>
<evidence type="ECO:0000313" key="2">
    <source>
        <dbReference type="EMBL" id="CAG6394849.1"/>
    </source>
</evidence>
<name>A0A9W4GRX7_9ACTN</name>
<feature type="region of interest" description="Disordered" evidence="1">
    <location>
        <begin position="1"/>
        <end position="76"/>
    </location>
</feature>
<keyword evidence="3" id="KW-1185">Reference proteome</keyword>
<dbReference type="Proteomes" id="UP001152519">
    <property type="component" value="Unassembled WGS sequence"/>
</dbReference>
<dbReference type="EMBL" id="CAJSLV010000059">
    <property type="protein sequence ID" value="CAG6394849.1"/>
    <property type="molecule type" value="Genomic_DNA"/>
</dbReference>
<sequence>MKPRRKLVKPHRRKTQVPRSITHRDTSRPESSPSIGRPWEGPSGRQHAPRPVHRGVEPEPENWQHLFTDSALAQLP</sequence>
<evidence type="ECO:0000256" key="1">
    <source>
        <dbReference type="SAM" id="MobiDB-lite"/>
    </source>
</evidence>
<accession>A0A9W4GRX7</accession>
<protein>
    <submittedName>
        <fullName evidence="2">Uncharacterized protein</fullName>
    </submittedName>
</protein>